<name>H1FUA2_SULGG</name>
<dbReference type="AlphaFoldDB" id="H1FUA2"/>
<dbReference type="HOGENOM" id="CLU_2208700_0_0_7"/>
<sequence>MDKEQKDSLKESVIEKLKKAGFIFGKTDATTFMIKIESINVNDTEVIHVQLALGEEVLTSRPGNIHSFALTYLATDFMESDEPVKDTIESVESLLSEFLEAYKDDNE</sequence>
<evidence type="ECO:0000313" key="2">
    <source>
        <dbReference type="Proteomes" id="UP000006431"/>
    </source>
</evidence>
<dbReference type="STRING" id="929558.SMGD1_0341"/>
<comment type="caution">
    <text evidence="1">The sequence shown here is derived from an EMBL/GenBank/DDBJ whole genome shotgun (WGS) entry which is preliminary data.</text>
</comment>
<proteinExistence type="predicted"/>
<gene>
    <name evidence="1" type="ORF">SMGD1_0341</name>
</gene>
<reference evidence="1 2" key="1">
    <citation type="journal article" date="2012" name="Proc. Natl. Acad. Sci. U.S.A.">
        <title>Genome and physiology of a model Epsilonproteobacterium responsible for sulfide detoxification in marine oxygen depletion zones.</title>
        <authorList>
            <person name="Grote J."/>
            <person name="Schott T."/>
            <person name="Bruckner C.G."/>
            <person name="Glockner F.O."/>
            <person name="Jost G."/>
            <person name="Teeling H."/>
            <person name="Labrenz M."/>
            <person name="Jurgens K."/>
        </authorList>
    </citation>
    <scope>NUCLEOTIDE SEQUENCE [LARGE SCALE GENOMIC DNA]</scope>
    <source>
        <strain evidence="1 2">GD1</strain>
    </source>
</reference>
<evidence type="ECO:0000313" key="1">
    <source>
        <dbReference type="EMBL" id="EHP28868.1"/>
    </source>
</evidence>
<dbReference type="PATRIC" id="fig|929558.5.peg.339"/>
<keyword evidence="2" id="KW-1185">Reference proteome</keyword>
<dbReference type="EMBL" id="AFRZ01000001">
    <property type="protein sequence ID" value="EHP28868.1"/>
    <property type="molecule type" value="Genomic_DNA"/>
</dbReference>
<dbReference type="Proteomes" id="UP000006431">
    <property type="component" value="Unassembled WGS sequence"/>
</dbReference>
<accession>H1FUA2</accession>
<organism evidence="1 2">
    <name type="scientific">Sulfurimonas gotlandica (strain DSM 19862 / JCM 16533 / GD1)</name>
    <dbReference type="NCBI Taxonomy" id="929558"/>
    <lineage>
        <taxon>Bacteria</taxon>
        <taxon>Pseudomonadati</taxon>
        <taxon>Campylobacterota</taxon>
        <taxon>Epsilonproteobacteria</taxon>
        <taxon>Campylobacterales</taxon>
        <taxon>Sulfurimonadaceae</taxon>
        <taxon>Sulfurimonas</taxon>
    </lineage>
</organism>
<protein>
    <submittedName>
        <fullName evidence="1">Uncharacterized protein</fullName>
    </submittedName>
</protein>